<proteinExistence type="predicted"/>
<dbReference type="Proteomes" id="UP000821845">
    <property type="component" value="Chromosome 5"/>
</dbReference>
<accession>A0ACB7SBX9</accession>
<name>A0ACB7SBX9_HYAAI</name>
<reference evidence="1" key="1">
    <citation type="submission" date="2020-05" db="EMBL/GenBank/DDBJ databases">
        <title>Large-scale comparative analyses of tick genomes elucidate their genetic diversity and vector capacities.</title>
        <authorList>
            <person name="Jia N."/>
            <person name="Wang J."/>
            <person name="Shi W."/>
            <person name="Du L."/>
            <person name="Sun Y."/>
            <person name="Zhan W."/>
            <person name="Jiang J."/>
            <person name="Wang Q."/>
            <person name="Zhang B."/>
            <person name="Ji P."/>
            <person name="Sakyi L.B."/>
            <person name="Cui X."/>
            <person name="Yuan T."/>
            <person name="Jiang B."/>
            <person name="Yang W."/>
            <person name="Lam T.T.-Y."/>
            <person name="Chang Q."/>
            <person name="Ding S."/>
            <person name="Wang X."/>
            <person name="Zhu J."/>
            <person name="Ruan X."/>
            <person name="Zhao L."/>
            <person name="Wei J."/>
            <person name="Que T."/>
            <person name="Du C."/>
            <person name="Cheng J."/>
            <person name="Dai P."/>
            <person name="Han X."/>
            <person name="Huang E."/>
            <person name="Gao Y."/>
            <person name="Liu J."/>
            <person name="Shao H."/>
            <person name="Ye R."/>
            <person name="Li L."/>
            <person name="Wei W."/>
            <person name="Wang X."/>
            <person name="Wang C."/>
            <person name="Yang T."/>
            <person name="Huo Q."/>
            <person name="Li W."/>
            <person name="Guo W."/>
            <person name="Chen H."/>
            <person name="Zhou L."/>
            <person name="Ni X."/>
            <person name="Tian J."/>
            <person name="Zhou Y."/>
            <person name="Sheng Y."/>
            <person name="Liu T."/>
            <person name="Pan Y."/>
            <person name="Xia L."/>
            <person name="Li J."/>
            <person name="Zhao F."/>
            <person name="Cao W."/>
        </authorList>
    </citation>
    <scope>NUCLEOTIDE SEQUENCE</scope>
    <source>
        <strain evidence="1">Hyas-2018</strain>
    </source>
</reference>
<evidence type="ECO:0000313" key="2">
    <source>
        <dbReference type="Proteomes" id="UP000821845"/>
    </source>
</evidence>
<sequence>MKEGDVDYVAFLTDNKLLGRTYTSCQRQRALLLVAGILTALVLVALVAALARPASRCPPVARQSSPDGAKEAAPAHPTPPDPWPHVRLPDFCHPLHYELMLHPNLTSGTSYGLVNISLRFVRPSDFLVVHAKNLSLVRVMLYNASTIQVESWQYLPNRDQVYVKLNESVSAGSPVTLHVSFSGVLNRELVGLYLSSYVTTDNETRQLAATQFEPTSARRAFPCLDEPALKATFKLVLVHEQSQQAYANTRRQRVLPFGHLVASHFERSLRMSTYLVAFVICDYEALTGQLGAVQLYRARSSAPIPTCTWPPSCSLAAMAQDVRELPTGIGSIRLQAQTSQGPADTQPWR</sequence>
<gene>
    <name evidence="1" type="ORF">HPB50_024392</name>
</gene>
<organism evidence="1 2">
    <name type="scientific">Hyalomma asiaticum</name>
    <name type="common">Tick</name>
    <dbReference type="NCBI Taxonomy" id="266040"/>
    <lineage>
        <taxon>Eukaryota</taxon>
        <taxon>Metazoa</taxon>
        <taxon>Ecdysozoa</taxon>
        <taxon>Arthropoda</taxon>
        <taxon>Chelicerata</taxon>
        <taxon>Arachnida</taxon>
        <taxon>Acari</taxon>
        <taxon>Parasitiformes</taxon>
        <taxon>Ixodida</taxon>
        <taxon>Ixodoidea</taxon>
        <taxon>Ixodidae</taxon>
        <taxon>Hyalomminae</taxon>
        <taxon>Hyalomma</taxon>
    </lineage>
</organism>
<comment type="caution">
    <text evidence="1">The sequence shown here is derived from an EMBL/GenBank/DDBJ whole genome shotgun (WGS) entry which is preliminary data.</text>
</comment>
<dbReference type="EMBL" id="CM023485">
    <property type="protein sequence ID" value="KAH6931424.1"/>
    <property type="molecule type" value="Genomic_DNA"/>
</dbReference>
<protein>
    <submittedName>
        <fullName evidence="1">Uncharacterized protein</fullName>
    </submittedName>
</protein>
<evidence type="ECO:0000313" key="1">
    <source>
        <dbReference type="EMBL" id="KAH6931424.1"/>
    </source>
</evidence>
<keyword evidence="2" id="KW-1185">Reference proteome</keyword>